<feature type="signal peptide" evidence="3">
    <location>
        <begin position="1"/>
        <end position="26"/>
    </location>
</feature>
<reference evidence="5" key="1">
    <citation type="submission" date="2025-08" db="UniProtKB">
        <authorList>
            <consortium name="RefSeq"/>
        </authorList>
    </citation>
    <scope>IDENTIFICATION</scope>
    <source>
        <tissue evidence="5">Fruit stalk</tissue>
    </source>
</reference>
<keyword evidence="2" id="KW-1015">Disulfide bond</keyword>
<evidence type="ECO:0000313" key="4">
    <source>
        <dbReference type="Proteomes" id="UP000515121"/>
    </source>
</evidence>
<keyword evidence="3" id="KW-0732">Signal</keyword>
<comment type="similarity">
    <text evidence="1">Belongs to the Ole e I family.</text>
</comment>
<dbReference type="PANTHER" id="PTHR31614:SF2">
    <property type="entry name" value="F28N24.16 PROTEIN"/>
    <property type="match status" value="1"/>
</dbReference>
<dbReference type="OrthoDB" id="1888725at2759"/>
<evidence type="ECO:0000313" key="5">
    <source>
        <dbReference type="RefSeq" id="XP_022720406.1"/>
    </source>
</evidence>
<dbReference type="KEGG" id="dzi:111278146"/>
<keyword evidence="4" id="KW-1185">Reference proteome</keyword>
<dbReference type="InterPro" id="IPR006041">
    <property type="entry name" value="Pollen_Ole_e1_allergen"/>
</dbReference>
<dbReference type="InterPro" id="IPR006040">
    <property type="entry name" value="Allergen_Ole_e_I_CS"/>
</dbReference>
<dbReference type="Pfam" id="PF01190">
    <property type="entry name" value="Pollen_Ole_e_1"/>
    <property type="match status" value="1"/>
</dbReference>
<gene>
    <name evidence="5" type="primary">LOC111278146</name>
</gene>
<dbReference type="GO" id="GO:0005615">
    <property type="term" value="C:extracellular space"/>
    <property type="evidence" value="ECO:0007669"/>
    <property type="project" value="InterPro"/>
</dbReference>
<name>A0A6P5WY19_DURZI</name>
<proteinExistence type="inferred from homology"/>
<evidence type="ECO:0000256" key="3">
    <source>
        <dbReference type="SAM" id="SignalP"/>
    </source>
</evidence>
<protein>
    <submittedName>
        <fullName evidence="5">Olee1-like protein</fullName>
    </submittedName>
</protein>
<accession>A0A6P5WY19</accession>
<dbReference type="RefSeq" id="XP_022720406.1">
    <property type="nucleotide sequence ID" value="XM_022864671.1"/>
</dbReference>
<dbReference type="Proteomes" id="UP000515121">
    <property type="component" value="Unplaced"/>
</dbReference>
<dbReference type="PROSITE" id="PS00925">
    <property type="entry name" value="OLEEI"/>
    <property type="match status" value="1"/>
</dbReference>
<feature type="chain" id="PRO_5027624878" evidence="3">
    <location>
        <begin position="27"/>
        <end position="170"/>
    </location>
</feature>
<sequence>MATSLKAVFFLASALCFLYLLGIAHAEAPEHFFVEGKVYCDNCRVQFVTRISKYMAGAKVRLECKDREGGQLTYAVDGETDASGSYHLKVEGDHEEEVCEVALVESSDPECAEINKENYLRKGARIVLTKDTGISSDRRSANPLGFMVKDRLPECTEVLREIGITAAGFV</sequence>
<organism evidence="4 5">
    <name type="scientific">Durio zibethinus</name>
    <name type="common">Durian</name>
    <dbReference type="NCBI Taxonomy" id="66656"/>
    <lineage>
        <taxon>Eukaryota</taxon>
        <taxon>Viridiplantae</taxon>
        <taxon>Streptophyta</taxon>
        <taxon>Embryophyta</taxon>
        <taxon>Tracheophyta</taxon>
        <taxon>Spermatophyta</taxon>
        <taxon>Magnoliopsida</taxon>
        <taxon>eudicotyledons</taxon>
        <taxon>Gunneridae</taxon>
        <taxon>Pentapetalae</taxon>
        <taxon>rosids</taxon>
        <taxon>malvids</taxon>
        <taxon>Malvales</taxon>
        <taxon>Malvaceae</taxon>
        <taxon>Helicteroideae</taxon>
        <taxon>Durio</taxon>
    </lineage>
</organism>
<evidence type="ECO:0000256" key="1">
    <source>
        <dbReference type="ARBA" id="ARBA00010049"/>
    </source>
</evidence>
<dbReference type="PANTHER" id="PTHR31614">
    <property type="entry name" value="PROTEIN DOWNSTREAM OF FLC-RELATED"/>
    <property type="match status" value="1"/>
</dbReference>
<dbReference type="AlphaFoldDB" id="A0A6P5WY19"/>
<evidence type="ECO:0000256" key="2">
    <source>
        <dbReference type="ARBA" id="ARBA00023157"/>
    </source>
</evidence>
<dbReference type="GeneID" id="111278146"/>